<dbReference type="Pfam" id="PF12796">
    <property type="entry name" value="Ank_2"/>
    <property type="match status" value="1"/>
</dbReference>
<dbReference type="SUPFAM" id="SSF48403">
    <property type="entry name" value="Ankyrin repeat"/>
    <property type="match status" value="1"/>
</dbReference>
<dbReference type="PRINTS" id="PR01415">
    <property type="entry name" value="ANKYRIN"/>
</dbReference>
<organism evidence="1">
    <name type="scientific">marine metagenome</name>
    <dbReference type="NCBI Taxonomy" id="408172"/>
    <lineage>
        <taxon>unclassified sequences</taxon>
        <taxon>metagenomes</taxon>
        <taxon>ecological metagenomes</taxon>
    </lineage>
</organism>
<dbReference type="InterPro" id="IPR036770">
    <property type="entry name" value="Ankyrin_rpt-contain_sf"/>
</dbReference>
<dbReference type="AlphaFoldDB" id="A0A383B4T9"/>
<dbReference type="Gene3D" id="1.25.40.20">
    <property type="entry name" value="Ankyrin repeat-containing domain"/>
    <property type="match status" value="1"/>
</dbReference>
<dbReference type="EMBL" id="UINC01197369">
    <property type="protein sequence ID" value="SVE14820.1"/>
    <property type="molecule type" value="Genomic_DNA"/>
</dbReference>
<reference evidence="1" key="1">
    <citation type="submission" date="2018-05" db="EMBL/GenBank/DDBJ databases">
        <authorList>
            <person name="Lanie J.A."/>
            <person name="Ng W.-L."/>
            <person name="Kazmierczak K.M."/>
            <person name="Andrzejewski T.M."/>
            <person name="Davidsen T.M."/>
            <person name="Wayne K.J."/>
            <person name="Tettelin H."/>
            <person name="Glass J.I."/>
            <person name="Rusch D."/>
            <person name="Podicherti R."/>
            <person name="Tsui H.-C.T."/>
            <person name="Winkler M.E."/>
        </authorList>
    </citation>
    <scope>NUCLEOTIDE SEQUENCE</scope>
</reference>
<proteinExistence type="predicted"/>
<accession>A0A383B4T9</accession>
<dbReference type="PROSITE" id="PS51257">
    <property type="entry name" value="PROKAR_LIPOPROTEIN"/>
    <property type="match status" value="1"/>
</dbReference>
<dbReference type="Pfam" id="PF13637">
    <property type="entry name" value="Ank_4"/>
    <property type="match status" value="1"/>
</dbReference>
<gene>
    <name evidence="1" type="ORF">METZ01_LOCUS467674</name>
</gene>
<dbReference type="SMART" id="SM00248">
    <property type="entry name" value="ANK"/>
    <property type="match status" value="5"/>
</dbReference>
<dbReference type="InterPro" id="IPR002110">
    <property type="entry name" value="Ankyrin_rpt"/>
</dbReference>
<dbReference type="PROSITE" id="PS50088">
    <property type="entry name" value="ANK_REPEAT"/>
    <property type="match status" value="4"/>
</dbReference>
<protein>
    <submittedName>
        <fullName evidence="1">Uncharacterized protein</fullName>
    </submittedName>
</protein>
<evidence type="ECO:0000313" key="1">
    <source>
        <dbReference type="EMBL" id="SVE14820.1"/>
    </source>
</evidence>
<dbReference type="PANTHER" id="PTHR24118">
    <property type="entry name" value="POTE ANKYRIN DOMAIN"/>
    <property type="match status" value="1"/>
</dbReference>
<dbReference type="PANTHER" id="PTHR24118:SF99">
    <property type="entry name" value="POTE ANKYRIN DOMAIN FAMILY MEMBER 3C-RELATED"/>
    <property type="match status" value="1"/>
</dbReference>
<dbReference type="PROSITE" id="PS50297">
    <property type="entry name" value="ANK_REP_REGION"/>
    <property type="match status" value="3"/>
</dbReference>
<sequence>MKHLLLTIIAAVVLVGCGESQKQVPSVKKSNPEADRVLIDALEIGYRERINLETVKNAIASGANVNIKVESEIPALSHAAYLAEFQIVKILIDNGADVNAKEEEYGTTALMSAIERGKTEQRIAIVKILIEGGADVNSKSKTLKQTPLVHAAQYNQKVITQILIDNGADVRHKDKYGRTPLYYAEKRGYNEIVDLLSNYRVK</sequence>
<name>A0A383B4T9_9ZZZZ</name>